<protein>
    <submittedName>
        <fullName evidence="1">Uncharacterized protein</fullName>
    </submittedName>
</protein>
<organism evidence="1 2">
    <name type="scientific">Lactuca sativa</name>
    <name type="common">Garden lettuce</name>
    <dbReference type="NCBI Taxonomy" id="4236"/>
    <lineage>
        <taxon>Eukaryota</taxon>
        <taxon>Viridiplantae</taxon>
        <taxon>Streptophyta</taxon>
        <taxon>Embryophyta</taxon>
        <taxon>Tracheophyta</taxon>
        <taxon>Spermatophyta</taxon>
        <taxon>Magnoliopsida</taxon>
        <taxon>eudicotyledons</taxon>
        <taxon>Gunneridae</taxon>
        <taxon>Pentapetalae</taxon>
        <taxon>asterids</taxon>
        <taxon>campanulids</taxon>
        <taxon>Asterales</taxon>
        <taxon>Asteraceae</taxon>
        <taxon>Cichorioideae</taxon>
        <taxon>Cichorieae</taxon>
        <taxon>Lactucinae</taxon>
        <taxon>Lactuca</taxon>
    </lineage>
</organism>
<dbReference type="Proteomes" id="UP000235145">
    <property type="component" value="Unassembled WGS sequence"/>
</dbReference>
<comment type="caution">
    <text evidence="1">The sequence shown here is derived from an EMBL/GenBank/DDBJ whole genome shotgun (WGS) entry which is preliminary data.</text>
</comment>
<keyword evidence="2" id="KW-1185">Reference proteome</keyword>
<accession>A0A9R1WWL7</accession>
<proteinExistence type="predicted"/>
<evidence type="ECO:0000313" key="2">
    <source>
        <dbReference type="Proteomes" id="UP000235145"/>
    </source>
</evidence>
<evidence type="ECO:0000313" key="1">
    <source>
        <dbReference type="EMBL" id="KAJ0189264.1"/>
    </source>
</evidence>
<name>A0A9R1WWL7_LACSA</name>
<gene>
    <name evidence="1" type="ORF">LSAT_V11C800440270</name>
</gene>
<dbReference type="EMBL" id="NBSK02000008">
    <property type="protein sequence ID" value="KAJ0189264.1"/>
    <property type="molecule type" value="Genomic_DNA"/>
</dbReference>
<reference evidence="1 2" key="1">
    <citation type="journal article" date="2017" name="Nat. Commun.">
        <title>Genome assembly with in vitro proximity ligation data and whole-genome triplication in lettuce.</title>
        <authorList>
            <person name="Reyes-Chin-Wo S."/>
            <person name="Wang Z."/>
            <person name="Yang X."/>
            <person name="Kozik A."/>
            <person name="Arikit S."/>
            <person name="Song C."/>
            <person name="Xia L."/>
            <person name="Froenicke L."/>
            <person name="Lavelle D.O."/>
            <person name="Truco M.J."/>
            <person name="Xia R."/>
            <person name="Zhu S."/>
            <person name="Xu C."/>
            <person name="Xu H."/>
            <person name="Xu X."/>
            <person name="Cox K."/>
            <person name="Korf I."/>
            <person name="Meyers B.C."/>
            <person name="Michelmore R.W."/>
        </authorList>
    </citation>
    <scope>NUCLEOTIDE SEQUENCE [LARGE SCALE GENOMIC DNA]</scope>
    <source>
        <strain evidence="2">cv. Salinas</strain>
        <tissue evidence="1">Seedlings</tissue>
    </source>
</reference>
<dbReference type="AlphaFoldDB" id="A0A9R1WWL7"/>
<sequence length="85" mass="10114">MDTNRLRFRPFSVDMYEVIRTCRKLNNPHILYNDRMDEIFVLGMLLMAEGNERKQEALIMFNNAYIVQEEVDYEINLLRGSKPLG</sequence>